<dbReference type="RefSeq" id="WP_199467238.1">
    <property type="nucleotide sequence ID" value="NZ_JAEMNX010000003.1"/>
</dbReference>
<proteinExistence type="inferred from homology"/>
<dbReference type="Gene3D" id="3.40.190.290">
    <property type="match status" value="1"/>
</dbReference>
<reference evidence="6" key="1">
    <citation type="submission" date="2020-12" db="EMBL/GenBank/DDBJ databases">
        <title>Marinomonas arctica sp. nov., a psychrotolerant bacterium isolated from the Arctic.</title>
        <authorList>
            <person name="Zhang Y."/>
        </authorList>
    </citation>
    <scope>NUCLEOTIDE SEQUENCE</scope>
    <source>
        <strain evidence="6">C1424</strain>
    </source>
</reference>
<dbReference type="InterPro" id="IPR036388">
    <property type="entry name" value="WH-like_DNA-bd_sf"/>
</dbReference>
<dbReference type="InterPro" id="IPR058163">
    <property type="entry name" value="LysR-type_TF_proteobact-type"/>
</dbReference>
<evidence type="ECO:0000256" key="4">
    <source>
        <dbReference type="ARBA" id="ARBA00023163"/>
    </source>
</evidence>
<dbReference type="InterPro" id="IPR036390">
    <property type="entry name" value="WH_DNA-bd_sf"/>
</dbReference>
<dbReference type="AlphaFoldDB" id="A0A934JTL5"/>
<dbReference type="InterPro" id="IPR005119">
    <property type="entry name" value="LysR_subst-bd"/>
</dbReference>
<accession>A0A934JTL5</accession>
<dbReference type="SUPFAM" id="SSF53850">
    <property type="entry name" value="Periplasmic binding protein-like II"/>
    <property type="match status" value="1"/>
</dbReference>
<evidence type="ECO:0000256" key="3">
    <source>
        <dbReference type="ARBA" id="ARBA00023125"/>
    </source>
</evidence>
<dbReference type="GO" id="GO:0003700">
    <property type="term" value="F:DNA-binding transcription factor activity"/>
    <property type="evidence" value="ECO:0007669"/>
    <property type="project" value="InterPro"/>
</dbReference>
<dbReference type="EMBL" id="JAEMNX010000003">
    <property type="protein sequence ID" value="MBJ7537079.1"/>
    <property type="molecule type" value="Genomic_DNA"/>
</dbReference>
<dbReference type="PANTHER" id="PTHR30537:SF5">
    <property type="entry name" value="HTH-TYPE TRANSCRIPTIONAL ACTIVATOR TTDR-RELATED"/>
    <property type="match status" value="1"/>
</dbReference>
<dbReference type="Pfam" id="PF00126">
    <property type="entry name" value="HTH_1"/>
    <property type="match status" value="1"/>
</dbReference>
<dbReference type="InterPro" id="IPR000847">
    <property type="entry name" value="LysR_HTH_N"/>
</dbReference>
<comment type="caution">
    <text evidence="6">The sequence shown here is derived from an EMBL/GenBank/DDBJ whole genome shotgun (WGS) entry which is preliminary data.</text>
</comment>
<dbReference type="FunFam" id="1.10.10.10:FF:000001">
    <property type="entry name" value="LysR family transcriptional regulator"/>
    <property type="match status" value="1"/>
</dbReference>
<dbReference type="Proteomes" id="UP000628710">
    <property type="component" value="Unassembled WGS sequence"/>
</dbReference>
<protein>
    <submittedName>
        <fullName evidence="6">LysR family transcriptional regulator</fullName>
    </submittedName>
</protein>
<name>A0A934JTL5_9GAMM</name>
<dbReference type="CDD" id="cd08422">
    <property type="entry name" value="PBP2_CrgA_like"/>
    <property type="match status" value="1"/>
</dbReference>
<dbReference type="PANTHER" id="PTHR30537">
    <property type="entry name" value="HTH-TYPE TRANSCRIPTIONAL REGULATOR"/>
    <property type="match status" value="1"/>
</dbReference>
<comment type="similarity">
    <text evidence="1">Belongs to the LysR transcriptional regulatory family.</text>
</comment>
<evidence type="ECO:0000256" key="1">
    <source>
        <dbReference type="ARBA" id="ARBA00009437"/>
    </source>
</evidence>
<evidence type="ECO:0000259" key="5">
    <source>
        <dbReference type="PROSITE" id="PS50931"/>
    </source>
</evidence>
<evidence type="ECO:0000313" key="6">
    <source>
        <dbReference type="EMBL" id="MBJ7537079.1"/>
    </source>
</evidence>
<keyword evidence="3" id="KW-0238">DNA-binding</keyword>
<evidence type="ECO:0000256" key="2">
    <source>
        <dbReference type="ARBA" id="ARBA00023015"/>
    </source>
</evidence>
<gene>
    <name evidence="6" type="ORF">I8J31_05220</name>
</gene>
<dbReference type="Gene3D" id="1.10.10.10">
    <property type="entry name" value="Winged helix-like DNA-binding domain superfamily/Winged helix DNA-binding domain"/>
    <property type="match status" value="1"/>
</dbReference>
<keyword evidence="7" id="KW-1185">Reference proteome</keyword>
<keyword evidence="4" id="KW-0804">Transcription</keyword>
<sequence>MIDSIFDMKVFTTVVTTGSQTAAANKLDVSLAVVSKRIASLEKHLKLRLLNRTTRNQSLTSEGQVFYEHCTRILNEVEKAELSLTQAKSEVAGLLSVTAPRIFGQNYVVPLLTSFKKLHPDLQVRLILSDKNVDLVASGIDIAFRFGELNESTMLSRKLVSNSKVFCASPSYIKSYGLPKELIDLENHSCILYGKNPKQQWDIHQHDSHLSVRINAAYSVNEGDTALSFALEGAGILFKSIWDVRQHIAEGRLAIVLPEYSSLAGNINIVIASSKQLIPRVRKFIDHAEVSLHSIVKS</sequence>
<dbReference type="GO" id="GO:0003677">
    <property type="term" value="F:DNA binding"/>
    <property type="evidence" value="ECO:0007669"/>
    <property type="project" value="UniProtKB-KW"/>
</dbReference>
<keyword evidence="2" id="KW-0805">Transcription regulation</keyword>
<evidence type="ECO:0000313" key="7">
    <source>
        <dbReference type="Proteomes" id="UP000628710"/>
    </source>
</evidence>
<dbReference type="Pfam" id="PF03466">
    <property type="entry name" value="LysR_substrate"/>
    <property type="match status" value="1"/>
</dbReference>
<feature type="domain" description="HTH lysR-type" evidence="5">
    <location>
        <begin position="7"/>
        <end position="60"/>
    </location>
</feature>
<organism evidence="6 7">
    <name type="scientific">Marinomonas transparens</name>
    <dbReference type="NCBI Taxonomy" id="2795388"/>
    <lineage>
        <taxon>Bacteria</taxon>
        <taxon>Pseudomonadati</taxon>
        <taxon>Pseudomonadota</taxon>
        <taxon>Gammaproteobacteria</taxon>
        <taxon>Oceanospirillales</taxon>
        <taxon>Oceanospirillaceae</taxon>
        <taxon>Marinomonas</taxon>
    </lineage>
</organism>
<dbReference type="PROSITE" id="PS50931">
    <property type="entry name" value="HTH_LYSR"/>
    <property type="match status" value="1"/>
</dbReference>
<dbReference type="SUPFAM" id="SSF46785">
    <property type="entry name" value="Winged helix' DNA-binding domain"/>
    <property type="match status" value="1"/>
</dbReference>